<accession>A0ABW3DW53</accession>
<dbReference type="SMART" id="SM00448">
    <property type="entry name" value="REC"/>
    <property type="match status" value="1"/>
</dbReference>
<feature type="non-terminal residue" evidence="4">
    <location>
        <position position="97"/>
    </location>
</feature>
<keyword evidence="5" id="KW-1185">Reference proteome</keyword>
<name>A0ABW3DW53_9ACTN</name>
<keyword evidence="1" id="KW-0238">DNA-binding</keyword>
<dbReference type="PROSITE" id="PS50110">
    <property type="entry name" value="RESPONSE_REGULATORY"/>
    <property type="match status" value="1"/>
</dbReference>
<dbReference type="Pfam" id="PF00072">
    <property type="entry name" value="Response_reg"/>
    <property type="match status" value="1"/>
</dbReference>
<dbReference type="InterPro" id="IPR001789">
    <property type="entry name" value="Sig_transdc_resp-reg_receiver"/>
</dbReference>
<comment type="caution">
    <text evidence="4">The sequence shown here is derived from an EMBL/GenBank/DDBJ whole genome shotgun (WGS) entry which is preliminary data.</text>
</comment>
<protein>
    <submittedName>
        <fullName evidence="4">Response regulator</fullName>
    </submittedName>
</protein>
<organism evidence="4 5">
    <name type="scientific">Streptosporangium algeriense</name>
    <dbReference type="NCBI Taxonomy" id="1682748"/>
    <lineage>
        <taxon>Bacteria</taxon>
        <taxon>Bacillati</taxon>
        <taxon>Actinomycetota</taxon>
        <taxon>Actinomycetes</taxon>
        <taxon>Streptosporangiales</taxon>
        <taxon>Streptosporangiaceae</taxon>
        <taxon>Streptosporangium</taxon>
    </lineage>
</organism>
<keyword evidence="2" id="KW-0597">Phosphoprotein</keyword>
<evidence type="ECO:0000313" key="5">
    <source>
        <dbReference type="Proteomes" id="UP001597024"/>
    </source>
</evidence>
<dbReference type="Proteomes" id="UP001597024">
    <property type="component" value="Unassembled WGS sequence"/>
</dbReference>
<sequence>MIRVLLVEDMHLIRGALAALIGLEDDIRIVGEVSTGREAVTLGLELRPEVVVLDIQLPGELDGLDAARELRAGAPECGLLMLTSAGGTETLRRALEI</sequence>
<proteinExistence type="predicted"/>
<dbReference type="EMBL" id="JBHTHX010001174">
    <property type="protein sequence ID" value="MFD0888070.1"/>
    <property type="molecule type" value="Genomic_DNA"/>
</dbReference>
<evidence type="ECO:0000259" key="3">
    <source>
        <dbReference type="PROSITE" id="PS50110"/>
    </source>
</evidence>
<feature type="modified residue" description="4-aspartylphosphate" evidence="2">
    <location>
        <position position="54"/>
    </location>
</feature>
<evidence type="ECO:0000256" key="1">
    <source>
        <dbReference type="ARBA" id="ARBA00023125"/>
    </source>
</evidence>
<evidence type="ECO:0000313" key="4">
    <source>
        <dbReference type="EMBL" id="MFD0888070.1"/>
    </source>
</evidence>
<dbReference type="InterPro" id="IPR011006">
    <property type="entry name" value="CheY-like_superfamily"/>
</dbReference>
<gene>
    <name evidence="4" type="ORF">ACFQ08_26320</name>
</gene>
<dbReference type="PANTHER" id="PTHR43214">
    <property type="entry name" value="TWO-COMPONENT RESPONSE REGULATOR"/>
    <property type="match status" value="1"/>
</dbReference>
<dbReference type="PANTHER" id="PTHR43214:SF42">
    <property type="entry name" value="TRANSCRIPTIONAL REGULATORY PROTEIN DESR"/>
    <property type="match status" value="1"/>
</dbReference>
<reference evidence="5" key="1">
    <citation type="journal article" date="2019" name="Int. J. Syst. Evol. Microbiol.">
        <title>The Global Catalogue of Microorganisms (GCM) 10K type strain sequencing project: providing services to taxonomists for standard genome sequencing and annotation.</title>
        <authorList>
            <consortium name="The Broad Institute Genomics Platform"/>
            <consortium name="The Broad Institute Genome Sequencing Center for Infectious Disease"/>
            <person name="Wu L."/>
            <person name="Ma J."/>
        </authorList>
    </citation>
    <scope>NUCLEOTIDE SEQUENCE [LARGE SCALE GENOMIC DNA]</scope>
    <source>
        <strain evidence="5">CCUG 62974</strain>
    </source>
</reference>
<dbReference type="SUPFAM" id="SSF52172">
    <property type="entry name" value="CheY-like"/>
    <property type="match status" value="1"/>
</dbReference>
<dbReference type="InterPro" id="IPR039420">
    <property type="entry name" value="WalR-like"/>
</dbReference>
<evidence type="ECO:0000256" key="2">
    <source>
        <dbReference type="PROSITE-ProRule" id="PRU00169"/>
    </source>
</evidence>
<dbReference type="Gene3D" id="3.40.50.2300">
    <property type="match status" value="1"/>
</dbReference>
<feature type="domain" description="Response regulatory" evidence="3">
    <location>
        <begin position="3"/>
        <end position="97"/>
    </location>
</feature>